<organism evidence="2 3">
    <name type="scientific">Natranaeroarchaeum aerophilus</name>
    <dbReference type="NCBI Taxonomy" id="2917711"/>
    <lineage>
        <taxon>Archaea</taxon>
        <taxon>Methanobacteriati</taxon>
        <taxon>Methanobacteriota</taxon>
        <taxon>Stenosarchaea group</taxon>
        <taxon>Halobacteria</taxon>
        <taxon>Halobacteriales</taxon>
        <taxon>Natronoarchaeaceae</taxon>
        <taxon>Natranaeroarchaeum</taxon>
    </lineage>
</organism>
<accession>A0AAE3FSX0</accession>
<dbReference type="Proteomes" id="UP001202674">
    <property type="component" value="Unassembled WGS sequence"/>
</dbReference>
<dbReference type="Pfam" id="PF18545">
    <property type="entry name" value="HalOD1"/>
    <property type="match status" value="1"/>
</dbReference>
<evidence type="ECO:0000313" key="3">
    <source>
        <dbReference type="Proteomes" id="UP001202674"/>
    </source>
</evidence>
<dbReference type="EMBL" id="JAKRVY010000007">
    <property type="protein sequence ID" value="MCL9814545.1"/>
    <property type="molecule type" value="Genomic_DNA"/>
</dbReference>
<evidence type="ECO:0000259" key="1">
    <source>
        <dbReference type="Pfam" id="PF18545"/>
    </source>
</evidence>
<proteinExistence type="predicted"/>
<dbReference type="InterPro" id="IPR040624">
    <property type="entry name" value="HalOD1"/>
</dbReference>
<dbReference type="AlphaFoldDB" id="A0AAE3FSX0"/>
<feature type="domain" description="Halobacterial output" evidence="1">
    <location>
        <begin position="3"/>
        <end position="76"/>
    </location>
</feature>
<name>A0AAE3FSX0_9EURY</name>
<sequence>MREKEPSLRVVEAVAEAEESDPGDLSTPLASVIDPDALDRLFETAGYEGMSPCCSVSFTYYGYDVNVNANGRITVQ</sequence>
<gene>
    <name evidence="2" type="ORF">AArcSt11_12875</name>
</gene>
<protein>
    <recommendedName>
        <fullName evidence="1">Halobacterial output domain-containing protein</fullName>
    </recommendedName>
</protein>
<comment type="caution">
    <text evidence="2">The sequence shown here is derived from an EMBL/GenBank/DDBJ whole genome shotgun (WGS) entry which is preliminary data.</text>
</comment>
<dbReference type="RefSeq" id="WP_250597625.1">
    <property type="nucleotide sequence ID" value="NZ_JAKRVY010000007.1"/>
</dbReference>
<evidence type="ECO:0000313" key="2">
    <source>
        <dbReference type="EMBL" id="MCL9814545.1"/>
    </source>
</evidence>
<reference evidence="2 3" key="1">
    <citation type="journal article" date="2022" name="Syst. Appl. Microbiol.">
        <title>Natronocalculus amylovorans gen. nov., sp. nov., and Natranaeroarchaeum aerophilus sp. nov., dominant culturable amylolytic natronoarchaea from hypersaline soda lakes in southwestern Siberia.</title>
        <authorList>
            <person name="Sorokin D.Y."/>
            <person name="Elcheninov A.G."/>
            <person name="Khizhniak T.V."/>
            <person name="Koenen M."/>
            <person name="Bale N.J."/>
            <person name="Damste J.S.S."/>
            <person name="Kublanov I.V."/>
        </authorList>
    </citation>
    <scope>NUCLEOTIDE SEQUENCE [LARGE SCALE GENOMIC DNA]</scope>
    <source>
        <strain evidence="2 3">AArc-St1-1</strain>
    </source>
</reference>
<keyword evidence="3" id="KW-1185">Reference proteome</keyword>